<proteinExistence type="predicted"/>
<gene>
    <name evidence="1" type="ORF">CPB83DRAFT_855299</name>
</gene>
<comment type="caution">
    <text evidence="1">The sequence shown here is derived from an EMBL/GenBank/DDBJ whole genome shotgun (WGS) entry which is preliminary data.</text>
</comment>
<sequence length="57" mass="6493">MALLTPLFPIGELFSVSTSIMFRFENLFVLNERVALLGTWRFRFARMVPVGETDVGV</sequence>
<organism evidence="1 2">
    <name type="scientific">Crepidotus variabilis</name>
    <dbReference type="NCBI Taxonomy" id="179855"/>
    <lineage>
        <taxon>Eukaryota</taxon>
        <taxon>Fungi</taxon>
        <taxon>Dikarya</taxon>
        <taxon>Basidiomycota</taxon>
        <taxon>Agaricomycotina</taxon>
        <taxon>Agaricomycetes</taxon>
        <taxon>Agaricomycetidae</taxon>
        <taxon>Agaricales</taxon>
        <taxon>Agaricineae</taxon>
        <taxon>Crepidotaceae</taxon>
        <taxon>Crepidotus</taxon>
    </lineage>
</organism>
<reference evidence="1" key="1">
    <citation type="submission" date="2020-11" db="EMBL/GenBank/DDBJ databases">
        <authorList>
            <consortium name="DOE Joint Genome Institute"/>
            <person name="Ahrendt S."/>
            <person name="Riley R."/>
            <person name="Andreopoulos W."/>
            <person name="Labutti K."/>
            <person name="Pangilinan J."/>
            <person name="Ruiz-Duenas F.J."/>
            <person name="Barrasa J.M."/>
            <person name="Sanchez-Garcia M."/>
            <person name="Camarero S."/>
            <person name="Miyauchi S."/>
            <person name="Serrano A."/>
            <person name="Linde D."/>
            <person name="Babiker R."/>
            <person name="Drula E."/>
            <person name="Ayuso-Fernandez I."/>
            <person name="Pacheco R."/>
            <person name="Padilla G."/>
            <person name="Ferreira P."/>
            <person name="Barriuso J."/>
            <person name="Kellner H."/>
            <person name="Castanera R."/>
            <person name="Alfaro M."/>
            <person name="Ramirez L."/>
            <person name="Pisabarro A.G."/>
            <person name="Kuo A."/>
            <person name="Tritt A."/>
            <person name="Lipzen A."/>
            <person name="He G."/>
            <person name="Yan M."/>
            <person name="Ng V."/>
            <person name="Cullen D."/>
            <person name="Martin F."/>
            <person name="Rosso M.-N."/>
            <person name="Henrissat B."/>
            <person name="Hibbett D."/>
            <person name="Martinez A.T."/>
            <person name="Grigoriev I.V."/>
        </authorList>
    </citation>
    <scope>NUCLEOTIDE SEQUENCE</scope>
    <source>
        <strain evidence="1">CBS 506.95</strain>
    </source>
</reference>
<dbReference type="EMBL" id="MU157857">
    <property type="protein sequence ID" value="KAF9527850.1"/>
    <property type="molecule type" value="Genomic_DNA"/>
</dbReference>
<dbReference type="Proteomes" id="UP000807306">
    <property type="component" value="Unassembled WGS sequence"/>
</dbReference>
<evidence type="ECO:0000313" key="2">
    <source>
        <dbReference type="Proteomes" id="UP000807306"/>
    </source>
</evidence>
<dbReference type="OrthoDB" id="4330at2759"/>
<evidence type="ECO:0000313" key="1">
    <source>
        <dbReference type="EMBL" id="KAF9527850.1"/>
    </source>
</evidence>
<dbReference type="AlphaFoldDB" id="A0A9P6EF14"/>
<accession>A0A9P6EF14</accession>
<keyword evidence="2" id="KW-1185">Reference proteome</keyword>
<name>A0A9P6EF14_9AGAR</name>
<protein>
    <submittedName>
        <fullName evidence="1">Uncharacterized protein</fullName>
    </submittedName>
</protein>